<dbReference type="Proteomes" id="UP000745764">
    <property type="component" value="Unassembled WGS sequence"/>
</dbReference>
<dbReference type="OrthoDB" id="3877279at2759"/>
<organism evidence="1 2">
    <name type="scientific">Aureobasidium uvarum</name>
    <dbReference type="NCBI Taxonomy" id="2773716"/>
    <lineage>
        <taxon>Eukaryota</taxon>
        <taxon>Fungi</taxon>
        <taxon>Dikarya</taxon>
        <taxon>Ascomycota</taxon>
        <taxon>Pezizomycotina</taxon>
        <taxon>Dothideomycetes</taxon>
        <taxon>Dothideomycetidae</taxon>
        <taxon>Dothideales</taxon>
        <taxon>Saccotheciaceae</taxon>
        <taxon>Aureobasidium</taxon>
    </lineage>
</organism>
<reference evidence="1" key="1">
    <citation type="submission" date="2020-06" db="EMBL/GenBank/DDBJ databases">
        <authorList>
            <person name="Onetto C."/>
        </authorList>
    </citation>
    <scope>NUCLEOTIDE SEQUENCE</scope>
</reference>
<accession>A0A9N8KIM4</accession>
<keyword evidence="2" id="KW-1185">Reference proteome</keyword>
<name>A0A9N8KIM4_9PEZI</name>
<dbReference type="EMBL" id="CAINUL010000006">
    <property type="protein sequence ID" value="CAD0110442.1"/>
    <property type="molecule type" value="Genomic_DNA"/>
</dbReference>
<evidence type="ECO:0000313" key="1">
    <source>
        <dbReference type="EMBL" id="CAD0110442.1"/>
    </source>
</evidence>
<gene>
    <name evidence="1" type="ORF">AWRI4620_LOCUS4697</name>
</gene>
<sequence>MSTLSSPALSFCDSLSSPDLDAYLDRLSPLSQLPSPTMKEAWWREETLHGRYDSLLSDISPLLTIAADVLCNITSCDSCRSIKPLQTMITRFLNNSRVPIETIALAYNILSQPAVAAMHCWHGNPAAFSSGQMSKIMQIHGPESDASCQRALVILSALNVAVSFTEDNPRSLFHWSRQVAGGIFSTEQINTMNRIVLAQLEWSIHPLAAPTAIETALSALSSPGVVTHDKHSSFTPLIVDEEDTLRLILGPQTVIQHGLATPEPSPDCMHGDDDLMPRYLPATRE</sequence>
<dbReference type="AlphaFoldDB" id="A0A9N8KIM4"/>
<comment type="caution">
    <text evidence="1">The sequence shown here is derived from an EMBL/GenBank/DDBJ whole genome shotgun (WGS) entry which is preliminary data.</text>
</comment>
<proteinExistence type="predicted"/>
<evidence type="ECO:0000313" key="2">
    <source>
        <dbReference type="Proteomes" id="UP000745764"/>
    </source>
</evidence>
<protein>
    <submittedName>
        <fullName evidence="1">Uncharacterized protein</fullName>
    </submittedName>
</protein>
<dbReference type="SUPFAM" id="SSF47954">
    <property type="entry name" value="Cyclin-like"/>
    <property type="match status" value="1"/>
</dbReference>
<dbReference type="InterPro" id="IPR036915">
    <property type="entry name" value="Cyclin-like_sf"/>
</dbReference>